<comment type="caution">
    <text evidence="4">The sequence shown here is derived from an EMBL/GenBank/DDBJ whole genome shotgun (WGS) entry which is preliminary data.</text>
</comment>
<dbReference type="EMBL" id="PGOL01001870">
    <property type="protein sequence ID" value="PKI53251.1"/>
    <property type="molecule type" value="Genomic_DNA"/>
</dbReference>
<dbReference type="Pfam" id="PF23282">
    <property type="entry name" value="WHD_ROQ1"/>
    <property type="match status" value="1"/>
</dbReference>
<gene>
    <name evidence="4" type="ORF">CRG98_026383</name>
</gene>
<dbReference type="InterPro" id="IPR000157">
    <property type="entry name" value="TIR_dom"/>
</dbReference>
<dbReference type="STRING" id="22663.A0A2I0JAG8"/>
<dbReference type="InterPro" id="IPR058192">
    <property type="entry name" value="WHD_ROQ1-like"/>
</dbReference>
<evidence type="ECO:0000313" key="5">
    <source>
        <dbReference type="Proteomes" id="UP000233551"/>
    </source>
</evidence>
<dbReference type="GO" id="GO:0006952">
    <property type="term" value="P:defense response"/>
    <property type="evidence" value="ECO:0007669"/>
    <property type="project" value="UniProtKB-KW"/>
</dbReference>
<dbReference type="GO" id="GO:0043531">
    <property type="term" value="F:ADP binding"/>
    <property type="evidence" value="ECO:0007669"/>
    <property type="project" value="InterPro"/>
</dbReference>
<dbReference type="PRINTS" id="PR00364">
    <property type="entry name" value="DISEASERSIST"/>
</dbReference>
<dbReference type="Gene3D" id="3.40.50.10140">
    <property type="entry name" value="Toll/interleukin-1 receptor homology (TIR) domain"/>
    <property type="match status" value="1"/>
</dbReference>
<reference evidence="4 5" key="1">
    <citation type="submission" date="2017-11" db="EMBL/GenBank/DDBJ databases">
        <title>De-novo sequencing of pomegranate (Punica granatum L.) genome.</title>
        <authorList>
            <person name="Akparov Z."/>
            <person name="Amiraslanov A."/>
            <person name="Hajiyeva S."/>
            <person name="Abbasov M."/>
            <person name="Kaur K."/>
            <person name="Hamwieh A."/>
            <person name="Solovyev V."/>
            <person name="Salamov A."/>
            <person name="Braich B."/>
            <person name="Kosarev P."/>
            <person name="Mahmoud A."/>
            <person name="Hajiyev E."/>
            <person name="Babayeva S."/>
            <person name="Izzatullayeva V."/>
            <person name="Mammadov A."/>
            <person name="Mammadov A."/>
            <person name="Sharifova S."/>
            <person name="Ojaghi J."/>
            <person name="Eynullazada K."/>
            <person name="Bayramov B."/>
            <person name="Abdulazimova A."/>
            <person name="Shahmuradov I."/>
        </authorList>
    </citation>
    <scope>NUCLEOTIDE SEQUENCE [LARGE SCALE GENOMIC DNA]</scope>
    <source>
        <strain evidence="5">cv. AG2017</strain>
        <tissue evidence="4">Leaf</tissue>
    </source>
</reference>
<keyword evidence="2" id="KW-0611">Plant defense</keyword>
<evidence type="ECO:0000256" key="1">
    <source>
        <dbReference type="ARBA" id="ARBA00022737"/>
    </source>
</evidence>
<dbReference type="Proteomes" id="UP000233551">
    <property type="component" value="Unassembled WGS sequence"/>
</dbReference>
<dbReference type="Gene3D" id="3.40.50.300">
    <property type="entry name" value="P-loop containing nucleotide triphosphate hydrolases"/>
    <property type="match status" value="1"/>
</dbReference>
<dbReference type="InterPro" id="IPR035897">
    <property type="entry name" value="Toll_tir_struct_dom_sf"/>
</dbReference>
<keyword evidence="1" id="KW-0677">Repeat</keyword>
<evidence type="ECO:0000259" key="3">
    <source>
        <dbReference type="PROSITE" id="PS50104"/>
    </source>
</evidence>
<dbReference type="SUPFAM" id="SSF46785">
    <property type="entry name" value="Winged helix' DNA-binding domain"/>
    <property type="match status" value="1"/>
</dbReference>
<dbReference type="SUPFAM" id="SSF52058">
    <property type="entry name" value="L domain-like"/>
    <property type="match status" value="1"/>
</dbReference>
<sequence>MSLSKPADGADYQVFLSFRGPDTRQGFTDCLYHFLVDAGIRVFRDNEEIRPGEKIQEILRAISNSIVCIPIFSRDYASSKWCLRELAEMVEQKKKIMPIFYDVTPDDVKLKTSLYRDALTRHEKENEKELWEKALKEVVEVSLLESSKDKEEKALTEVVKIKGWEVKDIGHGELSKSIVGEVLVNLKAKDKIITNHLIGMDEQVKTVSKFLNVHADDIRYVGIYGIAGCGKTTLAKKEHIESLAGSFSWFSKGSRIIVTTRDIRVVAMDQEELMLDEDTPGKTKVLTLEMKEMNSEEALQLFSSHAFRMTYPPTDYLNLSKEIVSVSGGLPLALEIIGSQLRGKRKEEWEDKLNTLASIPHENIQKKLMIIYEALEYRTKQIFLDIACLPVNTKTANAISMWRSCGFHPDVGVKDLISMSLIKIVHEDDEFWMHDHLRDMGKEIACMENFTDFGKRSRLWNHEEALGVLKRKEGTRKIEVLYLSDDSHRENYPLVPENFKKLCNLRYLRLRGLAIQGDFENLLSKLSWLCWPSCPSNLKATNLKLTRLAILDLSQSHVSENWKGWSRIQGFQKALSLCVEVN</sequence>
<dbReference type="InterPro" id="IPR027417">
    <property type="entry name" value="P-loop_NTPase"/>
</dbReference>
<keyword evidence="5" id="KW-1185">Reference proteome</keyword>
<dbReference type="PANTHER" id="PTHR11017:SF570">
    <property type="entry name" value="DISEASE RESISTANCE PROTEIN (TIR-NBS CLASS)-RELATED"/>
    <property type="match status" value="1"/>
</dbReference>
<feature type="domain" description="TIR" evidence="3">
    <location>
        <begin position="10"/>
        <end position="142"/>
    </location>
</feature>
<dbReference type="Gene3D" id="1.10.8.430">
    <property type="entry name" value="Helical domain of apoptotic protease-activating factors"/>
    <property type="match status" value="1"/>
</dbReference>
<dbReference type="InterPro" id="IPR042197">
    <property type="entry name" value="Apaf_helical"/>
</dbReference>
<dbReference type="SUPFAM" id="SSF52540">
    <property type="entry name" value="P-loop containing nucleoside triphosphate hydrolases"/>
    <property type="match status" value="1"/>
</dbReference>
<dbReference type="InterPro" id="IPR036390">
    <property type="entry name" value="WH_DNA-bd_sf"/>
</dbReference>
<evidence type="ECO:0000256" key="2">
    <source>
        <dbReference type="ARBA" id="ARBA00022821"/>
    </source>
</evidence>
<protein>
    <recommendedName>
        <fullName evidence="3">TIR domain-containing protein</fullName>
    </recommendedName>
</protein>
<accession>A0A2I0JAG8</accession>
<dbReference type="SMART" id="SM00255">
    <property type="entry name" value="TIR"/>
    <property type="match status" value="1"/>
</dbReference>
<dbReference type="InterPro" id="IPR044974">
    <property type="entry name" value="Disease_R_plants"/>
</dbReference>
<dbReference type="PANTHER" id="PTHR11017">
    <property type="entry name" value="LEUCINE-RICH REPEAT-CONTAINING PROTEIN"/>
    <property type="match status" value="1"/>
</dbReference>
<dbReference type="GO" id="GO:0007165">
    <property type="term" value="P:signal transduction"/>
    <property type="evidence" value="ECO:0007669"/>
    <property type="project" value="InterPro"/>
</dbReference>
<dbReference type="Pfam" id="PF01582">
    <property type="entry name" value="TIR"/>
    <property type="match status" value="1"/>
</dbReference>
<proteinExistence type="predicted"/>
<organism evidence="4 5">
    <name type="scientific">Punica granatum</name>
    <name type="common">Pomegranate</name>
    <dbReference type="NCBI Taxonomy" id="22663"/>
    <lineage>
        <taxon>Eukaryota</taxon>
        <taxon>Viridiplantae</taxon>
        <taxon>Streptophyta</taxon>
        <taxon>Embryophyta</taxon>
        <taxon>Tracheophyta</taxon>
        <taxon>Spermatophyta</taxon>
        <taxon>Magnoliopsida</taxon>
        <taxon>eudicotyledons</taxon>
        <taxon>Gunneridae</taxon>
        <taxon>Pentapetalae</taxon>
        <taxon>rosids</taxon>
        <taxon>malvids</taxon>
        <taxon>Myrtales</taxon>
        <taxon>Lythraceae</taxon>
        <taxon>Punica</taxon>
    </lineage>
</organism>
<dbReference type="AlphaFoldDB" id="A0A2I0JAG8"/>
<dbReference type="SUPFAM" id="SSF52200">
    <property type="entry name" value="Toll/Interleukin receptor TIR domain"/>
    <property type="match status" value="1"/>
</dbReference>
<name>A0A2I0JAG8_PUNGR</name>
<dbReference type="PROSITE" id="PS50104">
    <property type="entry name" value="TIR"/>
    <property type="match status" value="1"/>
</dbReference>
<evidence type="ECO:0000313" key="4">
    <source>
        <dbReference type="EMBL" id="PKI53251.1"/>
    </source>
</evidence>